<feature type="compositionally biased region" description="Acidic residues" evidence="1">
    <location>
        <begin position="146"/>
        <end position="159"/>
    </location>
</feature>
<feature type="region of interest" description="Disordered" evidence="1">
    <location>
        <begin position="717"/>
        <end position="777"/>
    </location>
</feature>
<dbReference type="AlphaFoldDB" id="A0A368K4X7"/>
<gene>
    <name evidence="3" type="ORF">DUT91_07980</name>
</gene>
<evidence type="ECO:0000313" key="3">
    <source>
        <dbReference type="EMBL" id="RCS24234.1"/>
    </source>
</evidence>
<comment type="caution">
    <text evidence="3">The sequence shown here is derived from an EMBL/GenBank/DDBJ whole genome shotgun (WGS) entry which is preliminary data.</text>
</comment>
<feature type="compositionally biased region" description="Acidic residues" evidence="1">
    <location>
        <begin position="312"/>
        <end position="338"/>
    </location>
</feature>
<feature type="region of interest" description="Disordered" evidence="1">
    <location>
        <begin position="683"/>
        <end position="705"/>
    </location>
</feature>
<evidence type="ECO:0000313" key="4">
    <source>
        <dbReference type="Proteomes" id="UP000253420"/>
    </source>
</evidence>
<protein>
    <submittedName>
        <fullName evidence="3">SPOR domain-containing protein</fullName>
    </submittedName>
</protein>
<sequence length="888" mass="93448">MTDSNVKYRDYAGRSSQEDDPLMELSRIIGFDEPVKDAASKEEADDFSFDLEQELIGGLEAELGSEVRVEPQTYRPAPATHLNWSVPRQLAGAEAFPSPSQPVASSPDVRSDAQSDDGDFDFSASLESELGLSLNEANVEPSGDFSLDDAFEPAAEDESQGYPLKFAPALDPEDYPGDHSAAQQDDGYDPAIYEPAYEQPAYEPVDEEAASPANYVSAPSLEEELEMLLVSDHEVSEPVQAFAPQYSAAQAEPVATRYPFYPSQTHAEPALFPDEQSFEPVLQAAADAEPTYSEEARGYESSPAEVAPNSWDGEEPQLDEDFFGGEDDGQYAEAEADDSLMSQPSAPPIYPAYGAQSGYRGGTAGSAPDVETITVSESKVDQTDMLDLPDVEYAGEPAANDGLSALESEFAEVFTSIEVEELAPQQEPQTSADHVFDDIVRDTYGTYGTEPSQVARAGYAAAAVGSYMAANASQAGSDAAYPASQAGARAAPSGTPNDYYNHWASAGESREDFDYDSQSTDDLDIPAQAYERQPAHGRRNLVLASVAGAALLIGGIGYYGLGSDGGVATPVIIQADNQPIKVQPQNPGGNVVPNQDKAVYDRVAGTAPQAPEQKTLVSDDEKPVDIAMAEDDDGSMDDTAVNDRVEPTTLDSIVANGAQANVLAPRRVQTMIVRPDGTIVAQEAAPAAPASAHVATPEPRPDETETAALDNAPALPALGGAADAAEPTQTSALPTRETPEPAANAPARVVKTQTFTPDNTAKPKNVPVVPSRPAEQPVTIVSSTTRAPAENTQVASAANTAAAAAASAGGYAIQIASQPSAEAAQQSYANLARRYANVIGGHGVDIRRADIAGKGTYYRVRINAGSKSDAVNLCTKYKSAGGSCFVTQ</sequence>
<evidence type="ECO:0000259" key="2">
    <source>
        <dbReference type="PROSITE" id="PS51724"/>
    </source>
</evidence>
<dbReference type="InterPro" id="IPR036680">
    <property type="entry name" value="SPOR-like_sf"/>
</dbReference>
<feature type="region of interest" description="Disordered" evidence="1">
    <location>
        <begin position="90"/>
        <end position="189"/>
    </location>
</feature>
<feature type="region of interest" description="Disordered" evidence="1">
    <location>
        <begin position="287"/>
        <end position="354"/>
    </location>
</feature>
<dbReference type="InterPro" id="IPR007730">
    <property type="entry name" value="SPOR-like_dom"/>
</dbReference>
<organism evidence="3 4">
    <name type="scientific">Phyllobacterium salinisoli</name>
    <dbReference type="NCBI Taxonomy" id="1899321"/>
    <lineage>
        <taxon>Bacteria</taxon>
        <taxon>Pseudomonadati</taxon>
        <taxon>Pseudomonadota</taxon>
        <taxon>Alphaproteobacteria</taxon>
        <taxon>Hyphomicrobiales</taxon>
        <taxon>Phyllobacteriaceae</taxon>
        <taxon>Phyllobacterium</taxon>
    </lineage>
</organism>
<keyword evidence="4" id="KW-1185">Reference proteome</keyword>
<evidence type="ECO:0000256" key="1">
    <source>
        <dbReference type="SAM" id="MobiDB-lite"/>
    </source>
</evidence>
<accession>A0A368K4X7</accession>
<dbReference type="EMBL" id="QOZG01000003">
    <property type="protein sequence ID" value="RCS24234.1"/>
    <property type="molecule type" value="Genomic_DNA"/>
</dbReference>
<dbReference type="Gene3D" id="3.30.70.1070">
    <property type="entry name" value="Sporulation related repeat"/>
    <property type="match status" value="1"/>
</dbReference>
<dbReference type="PROSITE" id="PS51724">
    <property type="entry name" value="SPOR"/>
    <property type="match status" value="1"/>
</dbReference>
<feature type="compositionally biased region" description="Low complexity" evidence="1">
    <location>
        <begin position="123"/>
        <end position="138"/>
    </location>
</feature>
<dbReference type="OrthoDB" id="7338235at2"/>
<dbReference type="RefSeq" id="WP_114439856.1">
    <property type="nucleotide sequence ID" value="NZ_QOZG01000003.1"/>
</dbReference>
<dbReference type="GO" id="GO:0042834">
    <property type="term" value="F:peptidoglycan binding"/>
    <property type="evidence" value="ECO:0007669"/>
    <property type="project" value="InterPro"/>
</dbReference>
<reference evidence="3 4" key="1">
    <citation type="submission" date="2018-07" db="EMBL/GenBank/DDBJ databases">
        <title>The draft genome of Phyllobacterium salinisoli.</title>
        <authorList>
            <person name="Liu L."/>
            <person name="Li L."/>
            <person name="Zhang X."/>
            <person name="Liang L."/>
        </authorList>
    </citation>
    <scope>NUCLEOTIDE SEQUENCE [LARGE SCALE GENOMIC DNA]</scope>
    <source>
        <strain evidence="3 4">LLAN61</strain>
    </source>
</reference>
<feature type="compositionally biased region" description="Low complexity" evidence="1">
    <location>
        <begin position="683"/>
        <end position="697"/>
    </location>
</feature>
<feature type="domain" description="SPOR" evidence="2">
    <location>
        <begin position="805"/>
        <end position="888"/>
    </location>
</feature>
<dbReference type="Proteomes" id="UP000253420">
    <property type="component" value="Unassembled WGS sequence"/>
</dbReference>
<name>A0A368K4X7_9HYPH</name>
<dbReference type="Pfam" id="PF05036">
    <property type="entry name" value="SPOR"/>
    <property type="match status" value="1"/>
</dbReference>
<proteinExistence type="predicted"/>